<dbReference type="GO" id="GO:0055088">
    <property type="term" value="P:lipid homeostasis"/>
    <property type="evidence" value="ECO:0007669"/>
    <property type="project" value="TreeGrafter"/>
</dbReference>
<dbReference type="InterPro" id="IPR006634">
    <property type="entry name" value="TLC-dom"/>
</dbReference>
<dbReference type="PANTHER" id="PTHR13439">
    <property type="entry name" value="CT120 PROTEIN"/>
    <property type="match status" value="1"/>
</dbReference>
<dbReference type="Proteomes" id="UP000298416">
    <property type="component" value="Unassembled WGS sequence"/>
</dbReference>
<sequence length="381" mass="43573">MDNYDKTRVSRPYRKSSLPRLRWTPDLHDHFAEVVHSLGGKYKATPKKIMQIMGVRGLKISHIKSHLQVIIFGIIDSSIGDDVYDELVLVDSLMIFENRENDCGYAVMLSTGSSNMLVKSYLNQVDLLLKEYVSADPFVVYTSIILGIFACKTVYELSQIISPLYFKSYPNLSKGLQLEWSNRAMSTFHAMYIATVSLYFVLWSDLFKNDPQRGPITLRSSTVSISALGVSVGYFLSDLSMILWRYPSLGGMEYVIHHLLSLGSVAYAMLTGEAQIYTYMVLMSEATTPCINLRWYLDAAGMKRSKVYTINGVVIFLAWLVARILLFIYLFWHSYQYHDQAKQMHEIGAVMVHVVPLVLSVMNLYWFSQIFKGMVKTLKRE</sequence>
<evidence type="ECO:0000256" key="9">
    <source>
        <dbReference type="SAM" id="Phobius"/>
    </source>
</evidence>
<gene>
    <name evidence="11" type="ORF">SASPL_124462</name>
</gene>
<protein>
    <recommendedName>
        <fullName evidence="10">TLC domain-containing protein</fullName>
    </recommendedName>
</protein>
<reference evidence="11" key="2">
    <citation type="submission" date="2020-08" db="EMBL/GenBank/DDBJ databases">
        <title>Plant Genome Project.</title>
        <authorList>
            <person name="Zhang R.-G."/>
        </authorList>
    </citation>
    <scope>NUCLEOTIDE SEQUENCE</scope>
    <source>
        <strain evidence="11">Huo1</strain>
        <tissue evidence="11">Leaf</tissue>
    </source>
</reference>
<dbReference type="InterPro" id="IPR009057">
    <property type="entry name" value="Homeodomain-like_sf"/>
</dbReference>
<keyword evidence="6" id="KW-0804">Transcription</keyword>
<comment type="caution">
    <text evidence="11">The sequence shown here is derived from an EMBL/GenBank/DDBJ whole genome shotgun (WGS) entry which is preliminary data.</text>
</comment>
<keyword evidence="5 8" id="KW-0472">Membrane</keyword>
<comment type="subcellular location">
    <subcellularLocation>
        <location evidence="1">Membrane</location>
        <topology evidence="1">Multi-pass membrane protein</topology>
    </subcellularLocation>
</comment>
<evidence type="ECO:0000256" key="2">
    <source>
        <dbReference type="ARBA" id="ARBA00022692"/>
    </source>
</evidence>
<evidence type="ECO:0000313" key="12">
    <source>
        <dbReference type="Proteomes" id="UP000298416"/>
    </source>
</evidence>
<feature type="transmembrane region" description="Helical" evidence="9">
    <location>
        <begin position="251"/>
        <end position="270"/>
    </location>
</feature>
<dbReference type="GO" id="GO:0016020">
    <property type="term" value="C:membrane"/>
    <property type="evidence" value="ECO:0007669"/>
    <property type="project" value="UniProtKB-SubCell"/>
</dbReference>
<reference evidence="11" key="1">
    <citation type="submission" date="2018-01" db="EMBL/GenBank/DDBJ databases">
        <authorList>
            <person name="Mao J.F."/>
        </authorList>
    </citation>
    <scope>NUCLEOTIDE SEQUENCE</scope>
    <source>
        <strain evidence="11">Huo1</strain>
        <tissue evidence="11">Leaf</tissue>
    </source>
</reference>
<feature type="transmembrane region" description="Helical" evidence="9">
    <location>
        <begin position="347"/>
        <end position="367"/>
    </location>
</feature>
<dbReference type="Gene3D" id="1.10.10.60">
    <property type="entry name" value="Homeodomain-like"/>
    <property type="match status" value="1"/>
</dbReference>
<dbReference type="SMART" id="SM00724">
    <property type="entry name" value="TLC"/>
    <property type="match status" value="1"/>
</dbReference>
<keyword evidence="12" id="KW-1185">Reference proteome</keyword>
<dbReference type="EMBL" id="PNBA02000008">
    <property type="protein sequence ID" value="KAG6417021.1"/>
    <property type="molecule type" value="Genomic_DNA"/>
</dbReference>
<dbReference type="InterPro" id="IPR050846">
    <property type="entry name" value="TLCD"/>
</dbReference>
<feature type="transmembrane region" description="Helical" evidence="9">
    <location>
        <begin position="184"/>
        <end position="203"/>
    </location>
</feature>
<evidence type="ECO:0000256" key="6">
    <source>
        <dbReference type="ARBA" id="ARBA00023163"/>
    </source>
</evidence>
<dbReference type="GO" id="GO:0003677">
    <property type="term" value="F:DNA binding"/>
    <property type="evidence" value="ECO:0007669"/>
    <property type="project" value="InterPro"/>
</dbReference>
<dbReference type="Pfam" id="PF03798">
    <property type="entry name" value="TRAM_LAG1_CLN8"/>
    <property type="match status" value="1"/>
</dbReference>
<evidence type="ECO:0000256" key="5">
    <source>
        <dbReference type="ARBA" id="ARBA00023136"/>
    </source>
</evidence>
<keyword evidence="2 8" id="KW-0812">Transmembrane</keyword>
<dbReference type="Pfam" id="PF00249">
    <property type="entry name" value="Myb_DNA-binding"/>
    <property type="match status" value="1"/>
</dbReference>
<keyword evidence="7" id="KW-0539">Nucleus</keyword>
<evidence type="ECO:0000256" key="3">
    <source>
        <dbReference type="ARBA" id="ARBA00022989"/>
    </source>
</evidence>
<dbReference type="InterPro" id="IPR001005">
    <property type="entry name" value="SANT/Myb"/>
</dbReference>
<evidence type="ECO:0000259" key="10">
    <source>
        <dbReference type="PROSITE" id="PS50922"/>
    </source>
</evidence>
<keyword evidence="4" id="KW-0805">Transcription regulation</keyword>
<dbReference type="NCBIfam" id="TIGR01557">
    <property type="entry name" value="myb_SHAQKYF"/>
    <property type="match status" value="1"/>
</dbReference>
<dbReference type="AlphaFoldDB" id="A0A8X8XMX3"/>
<evidence type="ECO:0000256" key="1">
    <source>
        <dbReference type="ARBA" id="ARBA00004141"/>
    </source>
</evidence>
<dbReference type="GO" id="GO:0005783">
    <property type="term" value="C:endoplasmic reticulum"/>
    <property type="evidence" value="ECO:0007669"/>
    <property type="project" value="TreeGrafter"/>
</dbReference>
<proteinExistence type="predicted"/>
<evidence type="ECO:0000256" key="8">
    <source>
        <dbReference type="PROSITE-ProRule" id="PRU00205"/>
    </source>
</evidence>
<evidence type="ECO:0000256" key="7">
    <source>
        <dbReference type="ARBA" id="ARBA00023242"/>
    </source>
</evidence>
<feature type="transmembrane region" description="Helical" evidence="9">
    <location>
        <begin position="223"/>
        <end position="244"/>
    </location>
</feature>
<organism evidence="11">
    <name type="scientific">Salvia splendens</name>
    <name type="common">Scarlet sage</name>
    <dbReference type="NCBI Taxonomy" id="180675"/>
    <lineage>
        <taxon>Eukaryota</taxon>
        <taxon>Viridiplantae</taxon>
        <taxon>Streptophyta</taxon>
        <taxon>Embryophyta</taxon>
        <taxon>Tracheophyta</taxon>
        <taxon>Spermatophyta</taxon>
        <taxon>Magnoliopsida</taxon>
        <taxon>eudicotyledons</taxon>
        <taxon>Gunneridae</taxon>
        <taxon>Pentapetalae</taxon>
        <taxon>asterids</taxon>
        <taxon>lamiids</taxon>
        <taxon>Lamiales</taxon>
        <taxon>Lamiaceae</taxon>
        <taxon>Nepetoideae</taxon>
        <taxon>Mentheae</taxon>
        <taxon>Salviinae</taxon>
        <taxon>Salvia</taxon>
        <taxon>Salvia subgen. Calosphace</taxon>
        <taxon>core Calosphace</taxon>
    </lineage>
</organism>
<evidence type="ECO:0000313" key="11">
    <source>
        <dbReference type="EMBL" id="KAG6417021.1"/>
    </source>
</evidence>
<feature type="domain" description="TLC" evidence="10">
    <location>
        <begin position="175"/>
        <end position="379"/>
    </location>
</feature>
<accession>A0A8X8XMX3</accession>
<evidence type="ECO:0000256" key="4">
    <source>
        <dbReference type="ARBA" id="ARBA00023015"/>
    </source>
</evidence>
<dbReference type="InterPro" id="IPR006447">
    <property type="entry name" value="Myb_dom_plants"/>
</dbReference>
<name>A0A8X8XMX3_SALSN</name>
<feature type="transmembrane region" description="Helical" evidence="9">
    <location>
        <begin position="309"/>
        <end position="332"/>
    </location>
</feature>
<dbReference type="SUPFAM" id="SSF46689">
    <property type="entry name" value="Homeodomain-like"/>
    <property type="match status" value="1"/>
</dbReference>
<dbReference type="PANTHER" id="PTHR13439:SF71">
    <property type="entry name" value="EXPRESSED PROTEIN"/>
    <property type="match status" value="1"/>
</dbReference>
<dbReference type="PROSITE" id="PS50922">
    <property type="entry name" value="TLC"/>
    <property type="match status" value="1"/>
</dbReference>
<keyword evidence="3 9" id="KW-1133">Transmembrane helix</keyword>